<dbReference type="EMBL" id="CP011112">
    <property type="protein sequence ID" value="AKU18541.1"/>
    <property type="molecule type" value="Genomic_DNA"/>
</dbReference>
<dbReference type="KEGG" id="lmoi:VV02_01515"/>
<reference evidence="1 2" key="1">
    <citation type="submission" date="2015-03" db="EMBL/GenBank/DDBJ databases">
        <title>Luteipulveratus halotolerans sp. nov., a novel actinobacterium (Dermacoccaceae) from Sarawak, Malaysia.</title>
        <authorList>
            <person name="Juboi H."/>
            <person name="Basik A."/>
            <person name="Shamsul S.S."/>
            <person name="Arnold P."/>
            <person name="Schmitt E.K."/>
            <person name="Sanglier J.-J."/>
            <person name="Yeo T."/>
        </authorList>
    </citation>
    <scope>NUCLEOTIDE SEQUENCE [LARGE SCALE GENOMIC DNA]</scope>
    <source>
        <strain evidence="1 2">MN07-A0370</strain>
    </source>
</reference>
<protein>
    <recommendedName>
        <fullName evidence="3">DUF1579 domain-containing protein</fullName>
    </recommendedName>
</protein>
<name>A0A0K1JPA3_9MICO</name>
<keyword evidence="2" id="KW-1185">Reference proteome</keyword>
<evidence type="ECO:0000313" key="2">
    <source>
        <dbReference type="Proteomes" id="UP000066480"/>
    </source>
</evidence>
<proteinExistence type="predicted"/>
<gene>
    <name evidence="1" type="ORF">VV02_01515</name>
</gene>
<dbReference type="STRING" id="571913.VV02_01515"/>
<dbReference type="Proteomes" id="UP000066480">
    <property type="component" value="Chromosome"/>
</dbReference>
<evidence type="ECO:0000313" key="1">
    <source>
        <dbReference type="EMBL" id="AKU18541.1"/>
    </source>
</evidence>
<accession>A0A0K1JPA3</accession>
<sequence length="173" mass="19945">MDLTQGDPTATDDPSLGVHLPKHTSDFDFLTGTWDIHHERLKERLVGCTEWIELDHVQHARTHFNGSISVDENHMPGLYAGLTFRVFDPVAKEWAIYWIDGRTGQLGEPVLGSFKDGVGDFYGYDEHAGQRVLVRFRWTVESDVKAQWEQAFSTDEGQTWEVNWRLFHTKRAE</sequence>
<organism evidence="1 2">
    <name type="scientific">Luteipulveratus mongoliensis</name>
    <dbReference type="NCBI Taxonomy" id="571913"/>
    <lineage>
        <taxon>Bacteria</taxon>
        <taxon>Bacillati</taxon>
        <taxon>Actinomycetota</taxon>
        <taxon>Actinomycetes</taxon>
        <taxon>Micrococcales</taxon>
        <taxon>Dermacoccaceae</taxon>
        <taxon>Luteipulveratus</taxon>
    </lineage>
</organism>
<evidence type="ECO:0008006" key="3">
    <source>
        <dbReference type="Google" id="ProtNLM"/>
    </source>
</evidence>
<dbReference type="AlphaFoldDB" id="A0A0K1JPA3"/>